<dbReference type="PANTHER" id="PTHR12128:SF66">
    <property type="entry name" value="4-HYDROXY-2-OXOGLUTARATE ALDOLASE, MITOCHONDRIAL"/>
    <property type="match status" value="1"/>
</dbReference>
<dbReference type="InterPro" id="IPR013785">
    <property type="entry name" value="Aldolase_TIM"/>
</dbReference>
<dbReference type="Gene3D" id="3.20.20.70">
    <property type="entry name" value="Aldolase class I"/>
    <property type="match status" value="1"/>
</dbReference>
<keyword evidence="10" id="KW-1185">Reference proteome</keyword>
<evidence type="ECO:0000256" key="5">
    <source>
        <dbReference type="PIRSR" id="PIRSR001365-2"/>
    </source>
</evidence>
<dbReference type="EMBL" id="JACIHM010000002">
    <property type="protein sequence ID" value="MBB4446102.1"/>
    <property type="molecule type" value="Genomic_DNA"/>
</dbReference>
<evidence type="ECO:0000313" key="6">
    <source>
        <dbReference type="EMBL" id="MBB4348176.1"/>
    </source>
</evidence>
<dbReference type="EC" id="4.3.3.7" evidence="6"/>
<evidence type="ECO:0000313" key="8">
    <source>
        <dbReference type="EMBL" id="MBB4446102.1"/>
    </source>
</evidence>
<dbReference type="Proteomes" id="UP000576087">
    <property type="component" value="Unassembled WGS sequence"/>
</dbReference>
<feature type="binding site" evidence="5">
    <location>
        <position position="51"/>
    </location>
    <ligand>
        <name>pyruvate</name>
        <dbReference type="ChEBI" id="CHEBI:15361"/>
    </ligand>
</feature>
<protein>
    <submittedName>
        <fullName evidence="6">4-hydroxy-tetrahydrodipicolinate synthase</fullName>
        <ecNumber evidence="6">4.3.3.7</ecNumber>
    </submittedName>
</protein>
<dbReference type="SUPFAM" id="SSF51569">
    <property type="entry name" value="Aldolase"/>
    <property type="match status" value="1"/>
</dbReference>
<evidence type="ECO:0000313" key="7">
    <source>
        <dbReference type="EMBL" id="MBB4411413.1"/>
    </source>
</evidence>
<dbReference type="PANTHER" id="PTHR12128">
    <property type="entry name" value="DIHYDRODIPICOLINATE SYNTHASE"/>
    <property type="match status" value="1"/>
</dbReference>
<reference evidence="9 10" key="1">
    <citation type="submission" date="2020-08" db="EMBL/GenBank/DDBJ databases">
        <title>Genomic Encyclopedia of Type Strains, Phase IV (KMG-V): Genome sequencing to study the core and pangenomes of soil and plant-associated prokaryotes.</title>
        <authorList>
            <person name="Whitman W."/>
        </authorList>
    </citation>
    <scope>NUCLEOTIDE SEQUENCE [LARGE SCALE GENOMIC DNA]</scope>
    <source>
        <strain evidence="7 10">SEMIA 444</strain>
        <strain evidence="6 9">SEMIA 448</strain>
        <strain evidence="8 11">SEMIA 452</strain>
    </source>
</reference>
<dbReference type="PRINTS" id="PR00146">
    <property type="entry name" value="DHPICSNTHASE"/>
</dbReference>
<feature type="active site" description="Proton donor/acceptor" evidence="4">
    <location>
        <position position="139"/>
    </location>
</feature>
<evidence type="ECO:0000313" key="9">
    <source>
        <dbReference type="Proteomes" id="UP000520770"/>
    </source>
</evidence>
<feature type="active site" description="Schiff-base intermediate with substrate" evidence="4">
    <location>
        <position position="167"/>
    </location>
</feature>
<proteinExistence type="inferred from homology"/>
<evidence type="ECO:0000256" key="2">
    <source>
        <dbReference type="ARBA" id="ARBA00023239"/>
    </source>
</evidence>
<dbReference type="PIRSF" id="PIRSF001365">
    <property type="entry name" value="DHDPS"/>
    <property type="match status" value="1"/>
</dbReference>
<comment type="similarity">
    <text evidence="1 3">Belongs to the DapA family.</text>
</comment>
<gene>
    <name evidence="7" type="ORF">GGE31_001918</name>
    <name evidence="6" type="ORF">GGE33_001918</name>
    <name evidence="8" type="ORF">GGE35_001918</name>
</gene>
<evidence type="ECO:0000256" key="1">
    <source>
        <dbReference type="ARBA" id="ARBA00007592"/>
    </source>
</evidence>
<dbReference type="Proteomes" id="UP000520770">
    <property type="component" value="Unassembled WGS sequence"/>
</dbReference>
<evidence type="ECO:0000256" key="4">
    <source>
        <dbReference type="PIRSR" id="PIRSR001365-1"/>
    </source>
</evidence>
<dbReference type="EMBL" id="JACIGY010000002">
    <property type="protein sequence ID" value="MBB4411413.1"/>
    <property type="molecule type" value="Genomic_DNA"/>
</dbReference>
<evidence type="ECO:0000256" key="3">
    <source>
        <dbReference type="PIRNR" id="PIRNR001365"/>
    </source>
</evidence>
<sequence>MPTTPPAFTGLSAFPLTPADEAGRVDTDALQRLLSRVVEAKTNSIGLLGSTGTYMYLSREERRRAVEAAVECVGGKLPLIVGVGTLRTDDAVALARDAAAAGAHALLLAPVSYTPLTEEEAFRHFEAVAAATDLPLSIYNNPSTTHFSFSEALIGRLAGLANVSAVKMPLPKGGDFSGEIARLRAATPANFAIGYSGDWECPHALLAGADCWYSVVAGLFPKPALALTRAAISGNAEETARLDTSFHPLWQLFKTHGSLRVVYAAANLMGITKAQPPRPVLPLGSEAVRDIEAAISLLKD</sequence>
<dbReference type="AlphaFoldDB" id="A0A7W6S6K9"/>
<organism evidence="6 9">
    <name type="scientific">Aliirhizobium cellulosilyticum</name>
    <dbReference type="NCBI Taxonomy" id="393664"/>
    <lineage>
        <taxon>Bacteria</taxon>
        <taxon>Pseudomonadati</taxon>
        <taxon>Pseudomonadota</taxon>
        <taxon>Alphaproteobacteria</taxon>
        <taxon>Hyphomicrobiales</taxon>
        <taxon>Rhizobiaceae</taxon>
        <taxon>Aliirhizobium</taxon>
    </lineage>
</organism>
<name>A0A7W6S6K9_9HYPH</name>
<dbReference type="CDD" id="cd00408">
    <property type="entry name" value="DHDPS-like"/>
    <property type="match status" value="1"/>
</dbReference>
<evidence type="ECO:0000313" key="11">
    <source>
        <dbReference type="Proteomes" id="UP000576087"/>
    </source>
</evidence>
<dbReference type="GO" id="GO:0008840">
    <property type="term" value="F:4-hydroxy-tetrahydrodipicolinate synthase activity"/>
    <property type="evidence" value="ECO:0007669"/>
    <property type="project" value="UniProtKB-EC"/>
</dbReference>
<dbReference type="Pfam" id="PF00701">
    <property type="entry name" value="DHDPS"/>
    <property type="match status" value="1"/>
</dbReference>
<dbReference type="InterPro" id="IPR002220">
    <property type="entry name" value="DapA-like"/>
</dbReference>
<keyword evidence="2 3" id="KW-0456">Lyase</keyword>
<comment type="caution">
    <text evidence="6">The sequence shown here is derived from an EMBL/GenBank/DDBJ whole genome shotgun (WGS) entry which is preliminary data.</text>
</comment>
<dbReference type="EMBL" id="JACIGW010000002">
    <property type="protein sequence ID" value="MBB4348176.1"/>
    <property type="molecule type" value="Genomic_DNA"/>
</dbReference>
<dbReference type="RefSeq" id="WP_183822632.1">
    <property type="nucleotide sequence ID" value="NZ_JACIGW010000002.1"/>
</dbReference>
<dbReference type="Proteomes" id="UP000524535">
    <property type="component" value="Unassembled WGS sequence"/>
</dbReference>
<accession>A0A7W6S6K9</accession>
<evidence type="ECO:0000313" key="10">
    <source>
        <dbReference type="Proteomes" id="UP000524535"/>
    </source>
</evidence>
<dbReference type="SMART" id="SM01130">
    <property type="entry name" value="DHDPS"/>
    <property type="match status" value="1"/>
</dbReference>